<comment type="subcellular location">
    <subcellularLocation>
        <location evidence="1">Golgi apparatus membrane</location>
        <topology evidence="1">Peripheral membrane protein</topology>
    </subcellularLocation>
</comment>
<evidence type="ECO:0000256" key="7">
    <source>
        <dbReference type="ARBA" id="ARBA00023136"/>
    </source>
</evidence>
<keyword evidence="4" id="KW-0813">Transport</keyword>
<dbReference type="GO" id="GO:0005801">
    <property type="term" value="C:cis-Golgi network"/>
    <property type="evidence" value="ECO:0007669"/>
    <property type="project" value="InterPro"/>
</dbReference>
<comment type="caution">
    <text evidence="12">The sequence shown here is derived from an EMBL/GenBank/DDBJ whole genome shotgun (WGS) entry which is preliminary data.</text>
</comment>
<proteinExistence type="inferred from homology"/>
<evidence type="ECO:0000256" key="6">
    <source>
        <dbReference type="ARBA" id="ARBA00023034"/>
    </source>
</evidence>
<feature type="compositionally biased region" description="Polar residues" evidence="9">
    <location>
        <begin position="8"/>
        <end position="17"/>
    </location>
</feature>
<feature type="region of interest" description="Disordered" evidence="9">
    <location>
        <begin position="524"/>
        <end position="543"/>
    </location>
</feature>
<protein>
    <recommendedName>
        <fullName evidence="3">Conserved oligomeric Golgi complex subunit 3</fullName>
    </recommendedName>
    <alternativeName>
        <fullName evidence="8">Component of oligomeric Golgi complex 3</fullName>
    </alternativeName>
</protein>
<reference evidence="12" key="1">
    <citation type="submission" date="2016-06" db="EMBL/GenBank/DDBJ databases">
        <title>Draft Genome sequence of the fungus Inonotus baumii.</title>
        <authorList>
            <person name="Zhu H."/>
            <person name="Lin W."/>
        </authorList>
    </citation>
    <scope>NUCLEOTIDE SEQUENCE</scope>
    <source>
        <strain evidence="12">821</strain>
    </source>
</reference>
<keyword evidence="5" id="KW-0653">Protein transport</keyword>
<keyword evidence="6" id="KW-0333">Golgi apparatus</keyword>
<dbReference type="GO" id="GO:0006886">
    <property type="term" value="P:intracellular protein transport"/>
    <property type="evidence" value="ECO:0007669"/>
    <property type="project" value="InterPro"/>
</dbReference>
<keyword evidence="13" id="KW-1185">Reference proteome</keyword>
<evidence type="ECO:0000256" key="8">
    <source>
        <dbReference type="ARBA" id="ARBA00031339"/>
    </source>
</evidence>
<dbReference type="AlphaFoldDB" id="A0A9Q5N3H9"/>
<evidence type="ECO:0000256" key="5">
    <source>
        <dbReference type="ARBA" id="ARBA00022927"/>
    </source>
</evidence>
<feature type="compositionally biased region" description="Basic and acidic residues" evidence="9">
    <location>
        <begin position="528"/>
        <end position="538"/>
    </location>
</feature>
<keyword evidence="7" id="KW-0472">Membrane</keyword>
<evidence type="ECO:0000313" key="12">
    <source>
        <dbReference type="EMBL" id="OCB87405.1"/>
    </source>
</evidence>
<dbReference type="GO" id="GO:0017119">
    <property type="term" value="C:Golgi transport complex"/>
    <property type="evidence" value="ECO:0007669"/>
    <property type="project" value="TreeGrafter"/>
</dbReference>
<dbReference type="InterPro" id="IPR007265">
    <property type="entry name" value="COG_su3"/>
</dbReference>
<dbReference type="Proteomes" id="UP000757232">
    <property type="component" value="Unassembled WGS sequence"/>
</dbReference>
<evidence type="ECO:0000256" key="1">
    <source>
        <dbReference type="ARBA" id="ARBA00004395"/>
    </source>
</evidence>
<evidence type="ECO:0000256" key="9">
    <source>
        <dbReference type="SAM" id="MobiDB-lite"/>
    </source>
</evidence>
<dbReference type="InterPro" id="IPR048685">
    <property type="entry name" value="COG3_C"/>
</dbReference>
<dbReference type="Pfam" id="PF04136">
    <property type="entry name" value="COG3_N"/>
    <property type="match status" value="1"/>
</dbReference>
<dbReference type="GO" id="GO:0000139">
    <property type="term" value="C:Golgi membrane"/>
    <property type="evidence" value="ECO:0007669"/>
    <property type="project" value="UniProtKB-SubCell"/>
</dbReference>
<dbReference type="PANTHER" id="PTHR13302">
    <property type="entry name" value="CONSERVED OLIGOMERIC GOLGI COMPLEX COMPONENT 3"/>
    <property type="match status" value="1"/>
</dbReference>
<organism evidence="12 13">
    <name type="scientific">Sanghuangporus baumii</name>
    <name type="common">Phellinus baumii</name>
    <dbReference type="NCBI Taxonomy" id="108892"/>
    <lineage>
        <taxon>Eukaryota</taxon>
        <taxon>Fungi</taxon>
        <taxon>Dikarya</taxon>
        <taxon>Basidiomycota</taxon>
        <taxon>Agaricomycotina</taxon>
        <taxon>Agaricomycetes</taxon>
        <taxon>Hymenochaetales</taxon>
        <taxon>Hymenochaetaceae</taxon>
        <taxon>Sanghuangporus</taxon>
    </lineage>
</organism>
<feature type="region of interest" description="Disordered" evidence="9">
    <location>
        <begin position="1"/>
        <end position="24"/>
    </location>
</feature>
<feature type="region of interest" description="Disordered" evidence="9">
    <location>
        <begin position="823"/>
        <end position="847"/>
    </location>
</feature>
<dbReference type="Pfam" id="PF20671">
    <property type="entry name" value="COG3_C"/>
    <property type="match status" value="1"/>
</dbReference>
<evidence type="ECO:0000256" key="2">
    <source>
        <dbReference type="ARBA" id="ARBA00009936"/>
    </source>
</evidence>
<dbReference type="EMBL" id="LNZH02000192">
    <property type="protein sequence ID" value="OCB87405.1"/>
    <property type="molecule type" value="Genomic_DNA"/>
</dbReference>
<name>A0A9Q5N3H9_SANBA</name>
<sequence length="857" mass="95713">MAAVSLRTPASRTGTPSIPSPHPKQIISLEDWEAKAPLSDTELKSISAVQDSLKDKSLIMEGHVARYRLGSPGSGGDGTEPLRRSETPITTNGTSSREKYAIPPGRPVQTPQEFYDWFSMIERSVAHSQEAHYRDYLATLDTHLSTCQSLVEGVHSVSMDVDDMLDGWRSVESGGRSLKEACEELLDERDRVIQLAEDIGARLEYFQELEHATRMLNHPGDSLVLQSDFLNMVERVDICIDFLRAHRHYREAEIYLLRFQQCLTRAMTLIKMYFVGSLKALTSDILRRIPSKEISATAQEHLLYTRFQSVSVQVAPLIGELERRTQAHPEKLSALLAECHSAYFSARKSLLSSRLAEEIKGLDPGRSDLVELTRAGCSYLKQLCVDEFTLFRCFFNSGKEMLYAYLESLCDYLYDDLRPRILHEQRLSVLCNVCKVLQALMVLDVSEIDSSSDEEDEYEGNGSSGRQDNQTLGKLHISHMLQSVLQDAQTRLLFKAQNVIQAEIRYYVPKPEDLDHPQKLQDAFGQSHRNDETSREDGSPFSRLSSFEERGTWYTPLQTMTTILTQLHEFIQPSIFNDIAEEAIGLCRVNLITAASMIATRTSPPEELDAQLFLIRHLLVLKEMIGVLNLGNRSLDGTFELRHVAEALRDMLRSSNFIPYAFAGSSAKAQDGSTSGGVKEDVDGDLRRACEFVIQLCARTATQPIQDFMLSLDGSSMASGASKSNLSKQGEKPASATRSGALDVEEAFRATLERAVPQTAARLRLYLGNGTMGTRNETNTMKDRQSEGTDSGIVSVLLGHVQERIVDAFVAFRQAAEFLPAVETSRDGEESSSGNDSQEKRTFSSPEDIRTLLRALC</sequence>
<evidence type="ECO:0000313" key="13">
    <source>
        <dbReference type="Proteomes" id="UP000757232"/>
    </source>
</evidence>
<comment type="similarity">
    <text evidence="2">Belongs to the COG3 family.</text>
</comment>
<evidence type="ECO:0000256" key="3">
    <source>
        <dbReference type="ARBA" id="ARBA00020976"/>
    </source>
</evidence>
<feature type="domain" description="Conserved oligomeric Golgi complex subunit 3 C-terminal" evidence="11">
    <location>
        <begin position="301"/>
        <end position="634"/>
    </location>
</feature>
<gene>
    <name evidence="12" type="ORF">A7U60_g5545</name>
</gene>
<accession>A0A9Q5N3H9</accession>
<evidence type="ECO:0000259" key="11">
    <source>
        <dbReference type="Pfam" id="PF20671"/>
    </source>
</evidence>
<feature type="region of interest" description="Disordered" evidence="9">
    <location>
        <begin position="69"/>
        <end position="106"/>
    </location>
</feature>
<dbReference type="GO" id="GO:0006891">
    <property type="term" value="P:intra-Golgi vesicle-mediated transport"/>
    <property type="evidence" value="ECO:0007669"/>
    <property type="project" value="TreeGrafter"/>
</dbReference>
<dbReference type="OrthoDB" id="296793at2759"/>
<dbReference type="PANTHER" id="PTHR13302:SF8">
    <property type="entry name" value="CONSERVED OLIGOMERIC GOLGI COMPLEX SUBUNIT 3"/>
    <property type="match status" value="1"/>
</dbReference>
<feature type="region of interest" description="Disordered" evidence="9">
    <location>
        <begin position="720"/>
        <end position="740"/>
    </location>
</feature>
<feature type="compositionally biased region" description="Basic and acidic residues" evidence="9">
    <location>
        <begin position="837"/>
        <end position="847"/>
    </location>
</feature>
<evidence type="ECO:0000256" key="4">
    <source>
        <dbReference type="ARBA" id="ARBA00022448"/>
    </source>
</evidence>
<dbReference type="InterPro" id="IPR048320">
    <property type="entry name" value="COG3_N"/>
</dbReference>
<feature type="domain" description="Conserved oligomeric Golgi complex subunit 3 N-terminal" evidence="10">
    <location>
        <begin position="136"/>
        <end position="279"/>
    </location>
</feature>
<evidence type="ECO:0000259" key="10">
    <source>
        <dbReference type="Pfam" id="PF04136"/>
    </source>
</evidence>
<dbReference type="GO" id="GO:0007030">
    <property type="term" value="P:Golgi organization"/>
    <property type="evidence" value="ECO:0007669"/>
    <property type="project" value="TreeGrafter"/>
</dbReference>